<reference evidence="3 4" key="1">
    <citation type="submission" date="2018-06" db="EMBL/GenBank/DDBJ databases">
        <authorList>
            <consortium name="Pathogen Informatics"/>
            <person name="Doyle S."/>
        </authorList>
    </citation>
    <scope>NUCLEOTIDE SEQUENCE [LARGE SCALE GENOMIC DNA]</scope>
    <source>
        <strain evidence="3 4">NCTC11621</strain>
    </source>
</reference>
<gene>
    <name evidence="3" type="ORF">NCTC11621_00898</name>
    <name evidence="2" type="ORF">PA42_14170</name>
</gene>
<reference evidence="2" key="2">
    <citation type="submission" date="2024-05" db="EMBL/GenBank/DDBJ databases">
        <title>Determining zoonotic pasteurella genome.</title>
        <authorList>
            <person name="Maeda T."/>
            <person name="Takahashi T."/>
            <person name="Yoshida H."/>
        </authorList>
    </citation>
    <scope>NUCLEOTIDE SEQUENCE</scope>
    <source>
        <strain evidence="2">PA42</strain>
    </source>
</reference>
<name>A0A379EUP8_9PAST</name>
<organism evidence="3 4">
    <name type="scientific">Pasteurella canis</name>
    <dbReference type="NCBI Taxonomy" id="753"/>
    <lineage>
        <taxon>Bacteria</taxon>
        <taxon>Pseudomonadati</taxon>
        <taxon>Pseudomonadota</taxon>
        <taxon>Gammaproteobacteria</taxon>
        <taxon>Pasteurellales</taxon>
        <taxon>Pasteurellaceae</taxon>
        <taxon>Pasteurella</taxon>
    </lineage>
</organism>
<evidence type="ECO:0000313" key="2">
    <source>
        <dbReference type="EMBL" id="GJH43243.1"/>
    </source>
</evidence>
<dbReference type="EMBL" id="UGTV01000015">
    <property type="protein sequence ID" value="SUC09874.1"/>
    <property type="molecule type" value="Genomic_DNA"/>
</dbReference>
<accession>A0A379EUP8</accession>
<evidence type="ECO:0000313" key="5">
    <source>
        <dbReference type="Proteomes" id="UP001052140"/>
    </source>
</evidence>
<dbReference type="Proteomes" id="UP000254704">
    <property type="component" value="Unassembled WGS sequence"/>
</dbReference>
<evidence type="ECO:0000313" key="4">
    <source>
        <dbReference type="Proteomes" id="UP000254704"/>
    </source>
</evidence>
<keyword evidence="5" id="KW-1185">Reference proteome</keyword>
<dbReference type="EMBL" id="BPUX01000023">
    <property type="protein sequence ID" value="GJH43243.1"/>
    <property type="molecule type" value="Genomic_DNA"/>
</dbReference>
<dbReference type="AlphaFoldDB" id="A0A379EUP8"/>
<dbReference type="RefSeq" id="WP_115322737.1">
    <property type="nucleotide sequence ID" value="NZ_BPUX01000023.1"/>
</dbReference>
<feature type="domain" description="DUF4376" evidence="1">
    <location>
        <begin position="77"/>
        <end position="181"/>
    </location>
</feature>
<proteinExistence type="predicted"/>
<evidence type="ECO:0000313" key="3">
    <source>
        <dbReference type="EMBL" id="SUC09874.1"/>
    </source>
</evidence>
<protein>
    <recommendedName>
        <fullName evidence="1">DUF4376 domain-containing protein</fullName>
    </recommendedName>
</protein>
<sequence length="194" mass="22925">MKIYFLKSDLNQYQIFPKPKNIDDFIELDLEIENESILNTHCIVECNGEFKLVSKPESTLQKWDGEKWIIDEAKLAEQQNEVWEKIKEKRYKNGLGGVYIERVGKWFQTGEEEKTKYLGLDKVIDKINEIDWKCADNTFVKMNRTLLDEIFLQMVVTENADHVNAEKHRIEMMKSTNPLDYNFSTGWSANYEQV</sequence>
<dbReference type="Pfam" id="PF14301">
    <property type="entry name" value="DUF4376"/>
    <property type="match status" value="1"/>
</dbReference>
<dbReference type="InterPro" id="IPR025484">
    <property type="entry name" value="DUF4376"/>
</dbReference>
<evidence type="ECO:0000259" key="1">
    <source>
        <dbReference type="Pfam" id="PF14301"/>
    </source>
</evidence>
<dbReference type="Proteomes" id="UP001052140">
    <property type="component" value="Unassembled WGS sequence"/>
</dbReference>